<protein>
    <recommendedName>
        <fullName evidence="1">NXPE C-terminal domain-containing protein</fullName>
    </recommendedName>
</protein>
<evidence type="ECO:0000313" key="3">
    <source>
        <dbReference type="Proteomes" id="UP000386466"/>
    </source>
</evidence>
<name>A0A485MUF3_LYNPA</name>
<reference evidence="2 3" key="1">
    <citation type="submission" date="2019-01" db="EMBL/GenBank/DDBJ databases">
        <authorList>
            <person name="Alioto T."/>
            <person name="Alioto T."/>
        </authorList>
    </citation>
    <scope>NUCLEOTIDE SEQUENCE [LARGE SCALE GENOMIC DNA]</scope>
</reference>
<dbReference type="PANTHER" id="PTHR16165:SF3">
    <property type="entry name" value="NXPE FAMILY MEMBER 1"/>
    <property type="match status" value="1"/>
</dbReference>
<dbReference type="Pfam" id="PF24536">
    <property type="entry name" value="NXPE4_C"/>
    <property type="match status" value="1"/>
</dbReference>
<feature type="domain" description="NXPE C-terminal" evidence="1">
    <location>
        <begin position="18"/>
        <end position="195"/>
    </location>
</feature>
<dbReference type="AlphaFoldDB" id="A0A485MUF3"/>
<gene>
    <name evidence="2" type="ORF">LYPA_23C023091</name>
</gene>
<dbReference type="Proteomes" id="UP000386466">
    <property type="component" value="Unassembled WGS sequence"/>
</dbReference>
<proteinExistence type="predicted"/>
<evidence type="ECO:0000313" key="2">
    <source>
        <dbReference type="EMBL" id="VFV24560.1"/>
    </source>
</evidence>
<sequence length="203" mass="23411">MKTPVPGGYTSEGRWITFCNQIQLNTMEINGSLKGTFIYLLGDSTLHHWIEHLSKLVKKIIIAFKLKFYFFINFFHLPGTGIFEKHLFLGAERHIQIQCSTLGYIPQETDGISDDKSIAIVITRGQHFRPFPIDIFICRAMNAQEAITLLFLRSPATKVIFKTENRKMHIHTVRFGNFRGYIQYRTTRTFSKISVCMSLMPGT</sequence>
<accession>A0A485MUF3</accession>
<keyword evidence="3" id="KW-1185">Reference proteome</keyword>
<dbReference type="PANTHER" id="PTHR16165">
    <property type="entry name" value="NXPE FAMILY MEMBER"/>
    <property type="match status" value="1"/>
</dbReference>
<dbReference type="InterPro" id="IPR057106">
    <property type="entry name" value="NXPE4_C"/>
</dbReference>
<evidence type="ECO:0000259" key="1">
    <source>
        <dbReference type="Pfam" id="PF24536"/>
    </source>
</evidence>
<dbReference type="EMBL" id="CAAGRJ010006521">
    <property type="protein sequence ID" value="VFV24560.1"/>
    <property type="molecule type" value="Genomic_DNA"/>
</dbReference>
<organism evidence="2 3">
    <name type="scientific">Lynx pardinus</name>
    <name type="common">Iberian lynx</name>
    <name type="synonym">Felis pardina</name>
    <dbReference type="NCBI Taxonomy" id="191816"/>
    <lineage>
        <taxon>Eukaryota</taxon>
        <taxon>Metazoa</taxon>
        <taxon>Chordata</taxon>
        <taxon>Craniata</taxon>
        <taxon>Vertebrata</taxon>
        <taxon>Euteleostomi</taxon>
        <taxon>Mammalia</taxon>
        <taxon>Eutheria</taxon>
        <taxon>Laurasiatheria</taxon>
        <taxon>Carnivora</taxon>
        <taxon>Feliformia</taxon>
        <taxon>Felidae</taxon>
        <taxon>Felinae</taxon>
        <taxon>Lynx</taxon>
    </lineage>
</organism>